<keyword evidence="2" id="KW-0547">Nucleotide-binding</keyword>
<dbReference type="GO" id="GO:0005524">
    <property type="term" value="F:ATP binding"/>
    <property type="evidence" value="ECO:0007669"/>
    <property type="project" value="UniProtKB-KW"/>
</dbReference>
<evidence type="ECO:0000256" key="3">
    <source>
        <dbReference type="ARBA" id="ARBA00022840"/>
    </source>
</evidence>
<proteinExistence type="predicted"/>
<evidence type="ECO:0000259" key="4">
    <source>
        <dbReference type="PROSITE" id="PS50893"/>
    </source>
</evidence>
<keyword evidence="3 5" id="KW-0067">ATP-binding</keyword>
<dbReference type="InterPro" id="IPR027417">
    <property type="entry name" value="P-loop_NTPase"/>
</dbReference>
<dbReference type="OrthoDB" id="9804819at2"/>
<dbReference type="GO" id="GO:0016887">
    <property type="term" value="F:ATP hydrolysis activity"/>
    <property type="evidence" value="ECO:0007669"/>
    <property type="project" value="InterPro"/>
</dbReference>
<dbReference type="Gene3D" id="3.40.50.300">
    <property type="entry name" value="P-loop containing nucleotide triphosphate hydrolases"/>
    <property type="match status" value="1"/>
</dbReference>
<dbReference type="PROSITE" id="PS50893">
    <property type="entry name" value="ABC_TRANSPORTER_2"/>
    <property type="match status" value="1"/>
</dbReference>
<feature type="domain" description="ABC transporter" evidence="4">
    <location>
        <begin position="6"/>
        <end position="229"/>
    </location>
</feature>
<evidence type="ECO:0000256" key="1">
    <source>
        <dbReference type="ARBA" id="ARBA00022448"/>
    </source>
</evidence>
<organism evidence="5 6">
    <name type="scientific">Alteribacter lacisalsi</name>
    <dbReference type="NCBI Taxonomy" id="2045244"/>
    <lineage>
        <taxon>Bacteria</taxon>
        <taxon>Bacillati</taxon>
        <taxon>Bacillota</taxon>
        <taxon>Bacilli</taxon>
        <taxon>Bacillales</taxon>
        <taxon>Bacillaceae</taxon>
        <taxon>Alteribacter</taxon>
    </lineage>
</organism>
<keyword evidence="6" id="KW-1185">Reference proteome</keyword>
<evidence type="ECO:0000256" key="2">
    <source>
        <dbReference type="ARBA" id="ARBA00022741"/>
    </source>
</evidence>
<dbReference type="PANTHER" id="PTHR42939">
    <property type="entry name" value="ABC TRANSPORTER ATP-BINDING PROTEIN ALBC-RELATED"/>
    <property type="match status" value="1"/>
</dbReference>
<comment type="caution">
    <text evidence="5">The sequence shown here is derived from an EMBL/GenBank/DDBJ whole genome shotgun (WGS) entry which is preliminary data.</text>
</comment>
<dbReference type="SUPFAM" id="SSF52540">
    <property type="entry name" value="P-loop containing nucleoside triphosphate hydrolases"/>
    <property type="match status" value="1"/>
</dbReference>
<dbReference type="CDD" id="cd03230">
    <property type="entry name" value="ABC_DR_subfamily_A"/>
    <property type="match status" value="1"/>
</dbReference>
<dbReference type="AlphaFoldDB" id="A0A2W0HBA4"/>
<accession>A0A2W0HBA4</accession>
<sequence>MNHPFIDVKGLTKKYRRKTALKKIDLTIDSPGLIGLVGPNGSGKSTLLKTAAGLLRPGKGSVTILGETVSRRIADQAAYLAEVDSLYDYQTVRQAVVFFSRVYPDFSVEKAESLLGELKIDTGMKIKSLSKGNRARVKIAVTLARDVPVLLLDEPLSGLDPIVREEILKMIIRHTDLNRQATVISTHEVAEVEPFLDYIIFVKDGSILLSEDVETLRETRGQSVVQAMREVLS</sequence>
<evidence type="ECO:0000313" key="5">
    <source>
        <dbReference type="EMBL" id="PYZ98161.1"/>
    </source>
</evidence>
<dbReference type="PROSITE" id="PS00211">
    <property type="entry name" value="ABC_TRANSPORTER_1"/>
    <property type="match status" value="1"/>
</dbReference>
<dbReference type="InterPro" id="IPR051782">
    <property type="entry name" value="ABC_Transporter_VariousFunc"/>
</dbReference>
<name>A0A2W0HBA4_9BACI</name>
<dbReference type="Pfam" id="PF00005">
    <property type="entry name" value="ABC_tran"/>
    <property type="match status" value="1"/>
</dbReference>
<dbReference type="EMBL" id="PDOF01000001">
    <property type="protein sequence ID" value="PYZ98161.1"/>
    <property type="molecule type" value="Genomic_DNA"/>
</dbReference>
<reference evidence="5 6" key="1">
    <citation type="submission" date="2017-10" db="EMBL/GenBank/DDBJ databases">
        <title>Bacillus sp. nov., a halophilic bacterium isolated from a Yangshapao Lake.</title>
        <authorList>
            <person name="Wang H."/>
        </authorList>
    </citation>
    <scope>NUCLEOTIDE SEQUENCE [LARGE SCALE GENOMIC DNA]</scope>
    <source>
        <strain evidence="5 6">YSP-3</strain>
    </source>
</reference>
<dbReference type="SMART" id="SM00382">
    <property type="entry name" value="AAA"/>
    <property type="match status" value="1"/>
</dbReference>
<dbReference type="PANTHER" id="PTHR42939:SF1">
    <property type="entry name" value="ABC TRANSPORTER ATP-BINDING PROTEIN ALBC-RELATED"/>
    <property type="match status" value="1"/>
</dbReference>
<dbReference type="InterPro" id="IPR003593">
    <property type="entry name" value="AAA+_ATPase"/>
</dbReference>
<evidence type="ECO:0000313" key="6">
    <source>
        <dbReference type="Proteomes" id="UP000248066"/>
    </source>
</evidence>
<dbReference type="Proteomes" id="UP000248066">
    <property type="component" value="Unassembled WGS sequence"/>
</dbReference>
<gene>
    <name evidence="5" type="ORF">CR205_06080</name>
</gene>
<dbReference type="InterPro" id="IPR017871">
    <property type="entry name" value="ABC_transporter-like_CS"/>
</dbReference>
<dbReference type="RefSeq" id="WP_110517954.1">
    <property type="nucleotide sequence ID" value="NZ_PDOF01000001.1"/>
</dbReference>
<protein>
    <submittedName>
        <fullName evidence="5">Spermidine/putrescine ABC transporter ATP-binding protein</fullName>
    </submittedName>
</protein>
<dbReference type="InterPro" id="IPR003439">
    <property type="entry name" value="ABC_transporter-like_ATP-bd"/>
</dbReference>
<keyword evidence="1" id="KW-0813">Transport</keyword>